<dbReference type="RefSeq" id="WP_090270700.1">
    <property type="nucleotide sequence ID" value="NZ_FOEP01000013.1"/>
</dbReference>
<dbReference type="SUPFAM" id="SSF103473">
    <property type="entry name" value="MFS general substrate transporter"/>
    <property type="match status" value="1"/>
</dbReference>
<dbReference type="EMBL" id="FOEP01000013">
    <property type="protein sequence ID" value="SEQ79008.1"/>
    <property type="molecule type" value="Genomic_DNA"/>
</dbReference>
<reference evidence="5 6" key="1">
    <citation type="submission" date="2016-10" db="EMBL/GenBank/DDBJ databases">
        <authorList>
            <person name="de Groot N.N."/>
        </authorList>
    </citation>
    <scope>NUCLEOTIDE SEQUENCE [LARGE SCALE GENOMIC DNA]</scope>
    <source>
        <strain evidence="5 6">DSM 22007</strain>
    </source>
</reference>
<dbReference type="AlphaFoldDB" id="A0A1H9IWY4"/>
<gene>
    <name evidence="5" type="ORF">SAMN04488092_11350</name>
</gene>
<feature type="transmembrane region" description="Helical" evidence="4">
    <location>
        <begin position="219"/>
        <end position="240"/>
    </location>
</feature>
<keyword evidence="6" id="KW-1185">Reference proteome</keyword>
<feature type="transmembrane region" description="Helical" evidence="4">
    <location>
        <begin position="169"/>
        <end position="188"/>
    </location>
</feature>
<feature type="transmembrane region" description="Helical" evidence="4">
    <location>
        <begin position="82"/>
        <end position="100"/>
    </location>
</feature>
<evidence type="ECO:0000313" key="6">
    <source>
        <dbReference type="Proteomes" id="UP000198634"/>
    </source>
</evidence>
<evidence type="ECO:0000256" key="4">
    <source>
        <dbReference type="SAM" id="Phobius"/>
    </source>
</evidence>
<feature type="transmembrane region" description="Helical" evidence="4">
    <location>
        <begin position="106"/>
        <end position="133"/>
    </location>
</feature>
<dbReference type="GO" id="GO:0022857">
    <property type="term" value="F:transmembrane transporter activity"/>
    <property type="evidence" value="ECO:0007669"/>
    <property type="project" value="InterPro"/>
</dbReference>
<feature type="transmembrane region" description="Helical" evidence="4">
    <location>
        <begin position="310"/>
        <end position="334"/>
    </location>
</feature>
<dbReference type="Proteomes" id="UP000198634">
    <property type="component" value="Unassembled WGS sequence"/>
</dbReference>
<name>A0A1H9IWY4_9RHOB</name>
<evidence type="ECO:0000256" key="2">
    <source>
        <dbReference type="ARBA" id="ARBA00022989"/>
    </source>
</evidence>
<feature type="transmembrane region" description="Helical" evidence="4">
    <location>
        <begin position="145"/>
        <end position="163"/>
    </location>
</feature>
<feature type="transmembrane region" description="Helical" evidence="4">
    <location>
        <begin position="50"/>
        <end position="70"/>
    </location>
</feature>
<feature type="transmembrane region" description="Helical" evidence="4">
    <location>
        <begin position="284"/>
        <end position="304"/>
    </location>
</feature>
<dbReference type="Pfam" id="PF07690">
    <property type="entry name" value="MFS_1"/>
    <property type="match status" value="1"/>
</dbReference>
<feature type="transmembrane region" description="Helical" evidence="4">
    <location>
        <begin position="252"/>
        <end position="272"/>
    </location>
</feature>
<feature type="transmembrane region" description="Helical" evidence="4">
    <location>
        <begin position="355"/>
        <end position="388"/>
    </location>
</feature>
<accession>A0A1H9IWY4</accession>
<dbReference type="Gene3D" id="1.20.1250.20">
    <property type="entry name" value="MFS general substrate transporter like domains"/>
    <property type="match status" value="1"/>
</dbReference>
<dbReference type="InterPro" id="IPR036259">
    <property type="entry name" value="MFS_trans_sf"/>
</dbReference>
<evidence type="ECO:0000256" key="3">
    <source>
        <dbReference type="ARBA" id="ARBA00023136"/>
    </source>
</evidence>
<protein>
    <submittedName>
        <fullName evidence="5">Major Facilitator Superfamily protein</fullName>
    </submittedName>
</protein>
<keyword evidence="1 4" id="KW-0812">Transmembrane</keyword>
<dbReference type="STRING" id="657014.SAMN04488092_11350"/>
<evidence type="ECO:0000313" key="5">
    <source>
        <dbReference type="EMBL" id="SEQ79008.1"/>
    </source>
</evidence>
<dbReference type="InterPro" id="IPR011701">
    <property type="entry name" value="MFS"/>
</dbReference>
<sequence length="417" mass="45417">MFERRIPEWLRHAPAPSVRGFATLAAFEAVARGILISVFPVAMYDALQDAALISSIYFAIGIISLLIGLLVPFLNRWIARRWMYGIGAMGFVIGSGLATLGSPEMIVLGLVLNSLATVVTFVCFNAYVLDYIARIELGKCETLRMFYSALGWTVGPMLGVLLWEWWRPAPFVISGVAAAAMLGAFIFLRLGNGKQITRAQRAPVNPLAFLGRFLRQPRLIAGWLFAVIRSCGWWAYVVYLPIFAVENGLGDTLGGTLLSVTNAALFGSPLMLRWMQKHSVRSSVQTGFMACACLFCTASLVSSAPTATVGLLFIGSFFLILLDICAGLPFLMAVKPSERTEMSAVYSSYRDVSGILTPGAAWLILLSAPISGIFATAGVASLLAWGIAGRLHPRLGENRMKPVKPLQKEQRILFHET</sequence>
<organism evidence="5 6">
    <name type="scientific">Thalassovita taeanensis</name>
    <dbReference type="NCBI Taxonomy" id="657014"/>
    <lineage>
        <taxon>Bacteria</taxon>
        <taxon>Pseudomonadati</taxon>
        <taxon>Pseudomonadota</taxon>
        <taxon>Alphaproteobacteria</taxon>
        <taxon>Rhodobacterales</taxon>
        <taxon>Roseobacteraceae</taxon>
        <taxon>Thalassovita</taxon>
    </lineage>
</organism>
<dbReference type="OrthoDB" id="9808182at2"/>
<evidence type="ECO:0000256" key="1">
    <source>
        <dbReference type="ARBA" id="ARBA00022692"/>
    </source>
</evidence>
<proteinExistence type="predicted"/>
<keyword evidence="2 4" id="KW-1133">Transmembrane helix</keyword>
<keyword evidence="3 4" id="KW-0472">Membrane</keyword>
<feature type="transmembrane region" description="Helical" evidence="4">
    <location>
        <begin position="21"/>
        <end position="44"/>
    </location>
</feature>